<feature type="transmembrane region" description="Helical" evidence="1">
    <location>
        <begin position="28"/>
        <end position="51"/>
    </location>
</feature>
<evidence type="ECO:0000313" key="3">
    <source>
        <dbReference type="Proteomes" id="UP000253562"/>
    </source>
</evidence>
<proteinExistence type="predicted"/>
<dbReference type="Proteomes" id="UP000253562">
    <property type="component" value="Unassembled WGS sequence"/>
</dbReference>
<keyword evidence="1" id="KW-0472">Membrane</keyword>
<reference evidence="2 3" key="1">
    <citation type="submission" date="2018-07" db="EMBL/GenBank/DDBJ databases">
        <title>Comparative genomes isolates from brazilian mangrove.</title>
        <authorList>
            <person name="De Araujo J.E."/>
            <person name="Taketani R.G."/>
            <person name="Silva M.C.P."/>
            <person name="Lourenco M.V."/>
            <person name="Oliveira V.M."/>
            <person name="Andreote F.D."/>
        </authorList>
    </citation>
    <scope>NUCLEOTIDE SEQUENCE [LARGE SCALE GENOMIC DNA]</scope>
    <source>
        <strain evidence="2 3">HEX PRIS-MGV</strain>
    </source>
</reference>
<feature type="transmembrane region" description="Helical" evidence="1">
    <location>
        <begin position="71"/>
        <end position="93"/>
    </location>
</feature>
<comment type="caution">
    <text evidence="2">The sequence shown here is derived from an EMBL/GenBank/DDBJ whole genome shotgun (WGS) entry which is preliminary data.</text>
</comment>
<evidence type="ECO:0000313" key="2">
    <source>
        <dbReference type="EMBL" id="RCS49427.1"/>
    </source>
</evidence>
<accession>A0A368KUX9</accession>
<keyword evidence="1" id="KW-0812">Transmembrane</keyword>
<keyword evidence="1" id="KW-1133">Transmembrane helix</keyword>
<dbReference type="EMBL" id="QPEX01000024">
    <property type="protein sequence ID" value="RCS49427.1"/>
    <property type="molecule type" value="Genomic_DNA"/>
</dbReference>
<organism evidence="2 3">
    <name type="scientific">Bremerella cremea</name>
    <dbReference type="NCBI Taxonomy" id="1031537"/>
    <lineage>
        <taxon>Bacteria</taxon>
        <taxon>Pseudomonadati</taxon>
        <taxon>Planctomycetota</taxon>
        <taxon>Planctomycetia</taxon>
        <taxon>Pirellulales</taxon>
        <taxon>Pirellulaceae</taxon>
        <taxon>Bremerella</taxon>
    </lineage>
</organism>
<sequence length="97" mass="10140">MGLVIGGLSYLDGTEVAEPLTPKQHTEVIIWSIVVGMVAFVVTVMGGLAGAPHQVLTSRTLLWLRSSSGGGTILALRVLLGAIGLALTVIILLRFTM</sequence>
<protein>
    <submittedName>
        <fullName evidence="2">Uncharacterized protein</fullName>
    </submittedName>
</protein>
<name>A0A368KUX9_9BACT</name>
<gene>
    <name evidence="2" type="ORF">DTL42_12945</name>
</gene>
<dbReference type="AlphaFoldDB" id="A0A368KUX9"/>
<evidence type="ECO:0000256" key="1">
    <source>
        <dbReference type="SAM" id="Phobius"/>
    </source>
</evidence>